<dbReference type="RefSeq" id="WP_160681253.1">
    <property type="nucleotide sequence ID" value="NZ_WTYW01000001.1"/>
</dbReference>
<dbReference type="GO" id="GO:0004792">
    <property type="term" value="F:thiosulfate-cyanide sulfurtransferase activity"/>
    <property type="evidence" value="ECO:0007669"/>
    <property type="project" value="InterPro"/>
</dbReference>
<name>A0A844Z9Y5_9SPHN</name>
<reference evidence="4 5" key="1">
    <citation type="submission" date="2019-12" db="EMBL/GenBank/DDBJ databases">
        <title>Genomic-based taxomic classification of the family Erythrobacteraceae.</title>
        <authorList>
            <person name="Xu L."/>
        </authorList>
    </citation>
    <scope>NUCLEOTIDE SEQUENCE [LARGE SCALE GENOMIC DNA]</scope>
    <source>
        <strain evidence="4 5">MCCC 1A09962</strain>
    </source>
</reference>
<feature type="domain" description="Rhodanese" evidence="3">
    <location>
        <begin position="162"/>
        <end position="276"/>
    </location>
</feature>
<dbReference type="PANTHER" id="PTHR11364:SF27">
    <property type="entry name" value="SULFURTRANSFERASE"/>
    <property type="match status" value="1"/>
</dbReference>
<evidence type="ECO:0000256" key="2">
    <source>
        <dbReference type="ARBA" id="ARBA00022737"/>
    </source>
</evidence>
<dbReference type="GO" id="GO:0016784">
    <property type="term" value="F:3-mercaptopyruvate sulfurtransferase activity"/>
    <property type="evidence" value="ECO:0007669"/>
    <property type="project" value="UniProtKB-EC"/>
</dbReference>
<dbReference type="EC" id="2.8.1.2" evidence="4"/>
<dbReference type="SUPFAM" id="SSF52821">
    <property type="entry name" value="Rhodanese/Cell cycle control phosphatase"/>
    <property type="match status" value="2"/>
</dbReference>
<dbReference type="Pfam" id="PF00581">
    <property type="entry name" value="Rhodanese"/>
    <property type="match status" value="2"/>
</dbReference>
<evidence type="ECO:0000313" key="5">
    <source>
        <dbReference type="Proteomes" id="UP000433104"/>
    </source>
</evidence>
<dbReference type="EMBL" id="WTYW01000001">
    <property type="protein sequence ID" value="MXO84725.1"/>
    <property type="molecule type" value="Genomic_DNA"/>
</dbReference>
<dbReference type="PANTHER" id="PTHR11364">
    <property type="entry name" value="THIOSULFATE SULFERTANSFERASE"/>
    <property type="match status" value="1"/>
</dbReference>
<dbReference type="FunFam" id="3.40.250.10:FF:000001">
    <property type="entry name" value="Sulfurtransferase"/>
    <property type="match status" value="1"/>
</dbReference>
<dbReference type="PROSITE" id="PS00380">
    <property type="entry name" value="RHODANESE_1"/>
    <property type="match status" value="1"/>
</dbReference>
<dbReference type="Proteomes" id="UP000433104">
    <property type="component" value="Unassembled WGS sequence"/>
</dbReference>
<keyword evidence="5" id="KW-1185">Reference proteome</keyword>
<keyword evidence="4" id="KW-0670">Pyruvate</keyword>
<dbReference type="InterPro" id="IPR001307">
    <property type="entry name" value="Thiosulphate_STrfase_CS"/>
</dbReference>
<dbReference type="Gene3D" id="3.40.250.10">
    <property type="entry name" value="Rhodanese-like domain"/>
    <property type="match status" value="2"/>
</dbReference>
<dbReference type="InterPro" id="IPR036873">
    <property type="entry name" value="Rhodanese-like_dom_sf"/>
</dbReference>
<dbReference type="InterPro" id="IPR045078">
    <property type="entry name" value="TST/MPST-like"/>
</dbReference>
<dbReference type="PROSITE" id="PS50206">
    <property type="entry name" value="RHODANESE_3"/>
    <property type="match status" value="2"/>
</dbReference>
<dbReference type="InterPro" id="IPR001763">
    <property type="entry name" value="Rhodanese-like_dom"/>
</dbReference>
<dbReference type="NCBIfam" id="NF008557">
    <property type="entry name" value="PRK11493.1"/>
    <property type="match status" value="1"/>
</dbReference>
<gene>
    <name evidence="4" type="primary">sseA</name>
    <name evidence="4" type="ORF">GRI38_01575</name>
</gene>
<sequence>MDSLISPARLAELLRDDKVVVVDASAHLPDAERDAREEYDENHIPGARFLDLGNFSDPQSPVPKAVPSAEQFAQKMRELGIAEDSAVVLYDDSALKTSCRAWFIFRLYGKKDVAILDGGLAAWREADHSLENGEPDFAKSSYSVPEQGDALRSKAQMYANTQSAEEQIVDARDADRFSGETDDGVHGLPGGHIPGACNVPFPQLFDRQGKFLPVDELREKFRDAGIDPEKAVVATCGSGVTACVLLFALHLVGAKDSALYDGSWLEWGSDPQMPKASTGGS</sequence>
<dbReference type="OrthoDB" id="9781034at2"/>
<feature type="domain" description="Rhodanese" evidence="3">
    <location>
        <begin position="15"/>
        <end position="132"/>
    </location>
</feature>
<proteinExistence type="predicted"/>
<evidence type="ECO:0000259" key="3">
    <source>
        <dbReference type="PROSITE" id="PS50206"/>
    </source>
</evidence>
<dbReference type="SMART" id="SM00450">
    <property type="entry name" value="RHOD"/>
    <property type="match status" value="2"/>
</dbReference>
<evidence type="ECO:0000256" key="1">
    <source>
        <dbReference type="ARBA" id="ARBA00022679"/>
    </source>
</evidence>
<evidence type="ECO:0000313" key="4">
    <source>
        <dbReference type="EMBL" id="MXO84725.1"/>
    </source>
</evidence>
<protein>
    <submittedName>
        <fullName evidence="4">3-mercaptopyruvate sulfurtransferase</fullName>
        <ecNumber evidence="4">2.8.1.2</ecNumber>
    </submittedName>
</protein>
<accession>A0A844Z9Y5</accession>
<dbReference type="CDD" id="cd01449">
    <property type="entry name" value="TST_Repeat_2"/>
    <property type="match status" value="1"/>
</dbReference>
<dbReference type="AlphaFoldDB" id="A0A844Z9Y5"/>
<keyword evidence="2" id="KW-0677">Repeat</keyword>
<comment type="caution">
    <text evidence="4">The sequence shown here is derived from an EMBL/GenBank/DDBJ whole genome shotgun (WGS) entry which is preliminary data.</text>
</comment>
<dbReference type="CDD" id="cd01448">
    <property type="entry name" value="TST_Repeat_1"/>
    <property type="match status" value="1"/>
</dbReference>
<keyword evidence="1 4" id="KW-0808">Transferase</keyword>
<organism evidence="4 5">
    <name type="scientific">Parapontixanthobacter aurantiacus</name>
    <dbReference type="NCBI Taxonomy" id="1463599"/>
    <lineage>
        <taxon>Bacteria</taxon>
        <taxon>Pseudomonadati</taxon>
        <taxon>Pseudomonadota</taxon>
        <taxon>Alphaproteobacteria</taxon>
        <taxon>Sphingomonadales</taxon>
        <taxon>Erythrobacteraceae</taxon>
        <taxon>Parapontixanthobacter</taxon>
    </lineage>
</organism>